<dbReference type="GO" id="GO:0009617">
    <property type="term" value="P:response to bacterium"/>
    <property type="evidence" value="ECO:0007669"/>
    <property type="project" value="TreeGrafter"/>
</dbReference>
<dbReference type="SMART" id="SM00327">
    <property type="entry name" value="VWA"/>
    <property type="match status" value="1"/>
</dbReference>
<dbReference type="SUPFAM" id="SSF53300">
    <property type="entry name" value="vWA-like"/>
    <property type="match status" value="1"/>
</dbReference>
<protein>
    <recommendedName>
        <fullName evidence="5">VWFA domain-containing protein</fullName>
    </recommendedName>
</protein>
<proteinExistence type="predicted"/>
<feature type="non-terminal residue" evidence="6">
    <location>
        <position position="178"/>
    </location>
</feature>
<evidence type="ECO:0000313" key="6">
    <source>
        <dbReference type="EMBL" id="PIO16415.1"/>
    </source>
</evidence>
<evidence type="ECO:0000256" key="4">
    <source>
        <dbReference type="ARBA" id="ARBA00023180"/>
    </source>
</evidence>
<dbReference type="EMBL" id="KV964793">
    <property type="protein sequence ID" value="PIO16415.1"/>
    <property type="molecule type" value="Genomic_DNA"/>
</dbReference>
<sequence length="178" mass="20529">MHTYVCLKVSSFDFTPRYSVITYASQIKKIVTLSESEINTEAEKVIEEIKKFKYSAHDDKQGTNTRGALQEVYNQLSLDNERNKNFLEHSNIIILLTDGKHNMGGDPSVEVNKIREFLDIRKDHREDKLDIYVFGLGDEISQIELNDIASKKDREKHVFQMENVDALKNAFDEIIGES</sequence>
<dbReference type="GO" id="GO:0070062">
    <property type="term" value="C:extracellular exosome"/>
    <property type="evidence" value="ECO:0007669"/>
    <property type="project" value="TreeGrafter"/>
</dbReference>
<evidence type="ECO:0000256" key="1">
    <source>
        <dbReference type="ARBA" id="ARBA00022659"/>
    </source>
</evidence>
<dbReference type="Proteomes" id="UP000228934">
    <property type="component" value="Unassembled WGS sequence"/>
</dbReference>
<reference evidence="7" key="1">
    <citation type="journal article" date="2017" name="Nat. Commun.">
        <title>The North American bullfrog draft genome provides insight into hormonal regulation of long noncoding RNA.</title>
        <authorList>
            <person name="Hammond S.A."/>
            <person name="Warren R.L."/>
            <person name="Vandervalk B.P."/>
            <person name="Kucuk E."/>
            <person name="Khan H."/>
            <person name="Gibb E.A."/>
            <person name="Pandoh P."/>
            <person name="Kirk H."/>
            <person name="Zhao Y."/>
            <person name="Jones M."/>
            <person name="Mungall A.J."/>
            <person name="Coope R."/>
            <person name="Pleasance S."/>
            <person name="Moore R.A."/>
            <person name="Holt R.A."/>
            <person name="Round J.M."/>
            <person name="Ohora S."/>
            <person name="Walle B.V."/>
            <person name="Veldhoen N."/>
            <person name="Helbing C.C."/>
            <person name="Birol I."/>
        </authorList>
    </citation>
    <scope>NUCLEOTIDE SEQUENCE [LARGE SCALE GENOMIC DNA]</scope>
</reference>
<organism evidence="6 7">
    <name type="scientific">Aquarana catesbeiana</name>
    <name type="common">American bullfrog</name>
    <name type="synonym">Rana catesbeiana</name>
    <dbReference type="NCBI Taxonomy" id="8400"/>
    <lineage>
        <taxon>Eukaryota</taxon>
        <taxon>Metazoa</taxon>
        <taxon>Chordata</taxon>
        <taxon>Craniata</taxon>
        <taxon>Vertebrata</taxon>
        <taxon>Euteleostomi</taxon>
        <taxon>Amphibia</taxon>
        <taxon>Batrachia</taxon>
        <taxon>Anura</taxon>
        <taxon>Neobatrachia</taxon>
        <taxon>Ranoidea</taxon>
        <taxon>Ranidae</taxon>
        <taxon>Aquarana</taxon>
    </lineage>
</organism>
<dbReference type="PANTHER" id="PTHR46393:SF7">
    <property type="entry name" value="COMPLEMENT C2"/>
    <property type="match status" value="1"/>
</dbReference>
<dbReference type="GO" id="GO:0006956">
    <property type="term" value="P:complement activation"/>
    <property type="evidence" value="ECO:0007669"/>
    <property type="project" value="TreeGrafter"/>
</dbReference>
<keyword evidence="2" id="KW-0732">Signal</keyword>
<dbReference type="AlphaFoldDB" id="A0A2G9QLJ2"/>
<dbReference type="PANTHER" id="PTHR46393">
    <property type="entry name" value="SUSHI DOMAIN-CONTAINING PROTEIN"/>
    <property type="match status" value="1"/>
</dbReference>
<dbReference type="Pfam" id="PF00092">
    <property type="entry name" value="VWA"/>
    <property type="match status" value="1"/>
</dbReference>
<dbReference type="Gene3D" id="3.40.50.410">
    <property type="entry name" value="von Willebrand factor, type A domain"/>
    <property type="match status" value="1"/>
</dbReference>
<feature type="domain" description="VWFA" evidence="5">
    <location>
        <begin position="1"/>
        <end position="174"/>
    </location>
</feature>
<accession>A0A2G9QLJ2</accession>
<evidence type="ECO:0000256" key="2">
    <source>
        <dbReference type="ARBA" id="ARBA00022729"/>
    </source>
</evidence>
<name>A0A2G9QLJ2_AQUCT</name>
<dbReference type="OrthoDB" id="9908268at2759"/>
<dbReference type="PROSITE" id="PS50234">
    <property type="entry name" value="VWFA"/>
    <property type="match status" value="1"/>
</dbReference>
<dbReference type="InterPro" id="IPR036465">
    <property type="entry name" value="vWFA_dom_sf"/>
</dbReference>
<keyword evidence="1" id="KW-0768">Sushi</keyword>
<evidence type="ECO:0000256" key="3">
    <source>
        <dbReference type="ARBA" id="ARBA00022737"/>
    </source>
</evidence>
<gene>
    <name evidence="6" type="ORF">AB205_0186820</name>
</gene>
<dbReference type="InterPro" id="IPR002035">
    <property type="entry name" value="VWF_A"/>
</dbReference>
<keyword evidence="4" id="KW-0325">Glycoprotein</keyword>
<evidence type="ECO:0000259" key="5">
    <source>
        <dbReference type="PROSITE" id="PS50234"/>
    </source>
</evidence>
<keyword evidence="3" id="KW-0677">Repeat</keyword>
<evidence type="ECO:0000313" key="7">
    <source>
        <dbReference type="Proteomes" id="UP000228934"/>
    </source>
</evidence>
<keyword evidence="7" id="KW-1185">Reference proteome</keyword>